<proteinExistence type="predicted"/>
<dbReference type="AlphaFoldDB" id="V4ABC2"/>
<evidence type="ECO:0000313" key="2">
    <source>
        <dbReference type="EMBL" id="ESO90606.1"/>
    </source>
</evidence>
<dbReference type="EMBL" id="KB202367">
    <property type="protein sequence ID" value="ESO90606.1"/>
    <property type="molecule type" value="Genomic_DNA"/>
</dbReference>
<dbReference type="KEGG" id="lgi:LOTGIDRAFT_163806"/>
<dbReference type="RefSeq" id="XP_009058608.1">
    <property type="nucleotide sequence ID" value="XM_009060360.1"/>
</dbReference>
<keyword evidence="3" id="KW-1185">Reference proteome</keyword>
<protein>
    <submittedName>
        <fullName evidence="2">Uncharacterized protein</fullName>
    </submittedName>
</protein>
<dbReference type="GeneID" id="20239556"/>
<evidence type="ECO:0000313" key="3">
    <source>
        <dbReference type="Proteomes" id="UP000030746"/>
    </source>
</evidence>
<dbReference type="CTD" id="20239556"/>
<organism evidence="2 3">
    <name type="scientific">Lottia gigantea</name>
    <name type="common">Giant owl limpet</name>
    <dbReference type="NCBI Taxonomy" id="225164"/>
    <lineage>
        <taxon>Eukaryota</taxon>
        <taxon>Metazoa</taxon>
        <taxon>Spiralia</taxon>
        <taxon>Lophotrochozoa</taxon>
        <taxon>Mollusca</taxon>
        <taxon>Gastropoda</taxon>
        <taxon>Patellogastropoda</taxon>
        <taxon>Lottioidea</taxon>
        <taxon>Lottiidae</taxon>
        <taxon>Lottia</taxon>
    </lineage>
</organism>
<feature type="region of interest" description="Disordered" evidence="1">
    <location>
        <begin position="1"/>
        <end position="128"/>
    </location>
</feature>
<sequence>MEGHDQHPEDLQEQVQDSGEQVPQENVQAEPEQNINESNAQEEIPEQVEQIESAQDPEPGEAPPIEEPLIHPTEQPAEQVEPGQHTEPLNSTNTLEVLDETEPVRDQQESPKQKKILLPSRADRFFQV</sequence>
<dbReference type="HOGENOM" id="CLU_1962086_0_0_1"/>
<reference evidence="2 3" key="1">
    <citation type="journal article" date="2013" name="Nature">
        <title>Insights into bilaterian evolution from three spiralian genomes.</title>
        <authorList>
            <person name="Simakov O."/>
            <person name="Marletaz F."/>
            <person name="Cho S.J."/>
            <person name="Edsinger-Gonzales E."/>
            <person name="Havlak P."/>
            <person name="Hellsten U."/>
            <person name="Kuo D.H."/>
            <person name="Larsson T."/>
            <person name="Lv J."/>
            <person name="Arendt D."/>
            <person name="Savage R."/>
            <person name="Osoegawa K."/>
            <person name="de Jong P."/>
            <person name="Grimwood J."/>
            <person name="Chapman J.A."/>
            <person name="Shapiro H."/>
            <person name="Aerts A."/>
            <person name="Otillar R.P."/>
            <person name="Terry A.Y."/>
            <person name="Boore J.L."/>
            <person name="Grigoriev I.V."/>
            <person name="Lindberg D.R."/>
            <person name="Seaver E.C."/>
            <person name="Weisblat D.A."/>
            <person name="Putnam N.H."/>
            <person name="Rokhsar D.S."/>
        </authorList>
    </citation>
    <scope>NUCLEOTIDE SEQUENCE [LARGE SCALE GENOMIC DNA]</scope>
</reference>
<gene>
    <name evidence="2" type="ORF">LOTGIDRAFT_163806</name>
</gene>
<dbReference type="Proteomes" id="UP000030746">
    <property type="component" value="Unassembled WGS sequence"/>
</dbReference>
<feature type="compositionally biased region" description="Basic and acidic residues" evidence="1">
    <location>
        <begin position="1"/>
        <end position="10"/>
    </location>
</feature>
<feature type="compositionally biased region" description="Basic and acidic residues" evidence="1">
    <location>
        <begin position="102"/>
        <end position="112"/>
    </location>
</feature>
<name>V4ABC2_LOTGI</name>
<evidence type="ECO:0000256" key="1">
    <source>
        <dbReference type="SAM" id="MobiDB-lite"/>
    </source>
</evidence>
<feature type="compositionally biased region" description="Polar residues" evidence="1">
    <location>
        <begin position="13"/>
        <end position="39"/>
    </location>
</feature>
<accession>V4ABC2</accession>